<dbReference type="SMART" id="SM00420">
    <property type="entry name" value="HTH_DEOR"/>
    <property type="match status" value="1"/>
</dbReference>
<evidence type="ECO:0000256" key="2">
    <source>
        <dbReference type="ARBA" id="ARBA00023163"/>
    </source>
</evidence>
<accession>A0A5C6F8C5</accession>
<evidence type="ECO:0000256" key="1">
    <source>
        <dbReference type="ARBA" id="ARBA00023015"/>
    </source>
</evidence>
<keyword evidence="1" id="KW-0805">Transcription regulation</keyword>
<evidence type="ECO:0000313" key="5">
    <source>
        <dbReference type="Proteomes" id="UP000318288"/>
    </source>
</evidence>
<dbReference type="Pfam" id="PF13280">
    <property type="entry name" value="WYL"/>
    <property type="match status" value="1"/>
</dbReference>
<dbReference type="InterPro" id="IPR001034">
    <property type="entry name" value="DeoR_HTH"/>
</dbReference>
<keyword evidence="5" id="KW-1185">Reference proteome</keyword>
<evidence type="ECO:0000259" key="3">
    <source>
        <dbReference type="PROSITE" id="PS51000"/>
    </source>
</evidence>
<dbReference type="PIRSF" id="PIRSF016838">
    <property type="entry name" value="PafC"/>
    <property type="match status" value="1"/>
</dbReference>
<dbReference type="InterPro" id="IPR036388">
    <property type="entry name" value="WH-like_DNA-bd_sf"/>
</dbReference>
<dbReference type="Proteomes" id="UP000318288">
    <property type="component" value="Unassembled WGS sequence"/>
</dbReference>
<dbReference type="SUPFAM" id="SSF46785">
    <property type="entry name" value="Winged helix' DNA-binding domain"/>
    <property type="match status" value="1"/>
</dbReference>
<keyword evidence="2" id="KW-0804">Transcription</keyword>
<protein>
    <submittedName>
        <fullName evidence="4">HTH domain protein</fullName>
    </submittedName>
</protein>
<dbReference type="InterPro" id="IPR013196">
    <property type="entry name" value="HTH_11"/>
</dbReference>
<reference evidence="4 5" key="1">
    <citation type="submission" date="2019-02" db="EMBL/GenBank/DDBJ databases">
        <title>Deep-cultivation of Planctomycetes and their phenomic and genomic characterization uncovers novel biology.</title>
        <authorList>
            <person name="Wiegand S."/>
            <person name="Jogler M."/>
            <person name="Boedeker C."/>
            <person name="Pinto D."/>
            <person name="Vollmers J."/>
            <person name="Rivas-Marin E."/>
            <person name="Kohn T."/>
            <person name="Peeters S.H."/>
            <person name="Heuer A."/>
            <person name="Rast P."/>
            <person name="Oberbeckmann S."/>
            <person name="Bunk B."/>
            <person name="Jeske O."/>
            <person name="Meyerdierks A."/>
            <person name="Storesund J.E."/>
            <person name="Kallscheuer N."/>
            <person name="Luecker S."/>
            <person name="Lage O.M."/>
            <person name="Pohl T."/>
            <person name="Merkel B.J."/>
            <person name="Hornburger P."/>
            <person name="Mueller R.-W."/>
            <person name="Bruemmer F."/>
            <person name="Labrenz M."/>
            <person name="Spormann A.M."/>
            <person name="Op Den Camp H."/>
            <person name="Overmann J."/>
            <person name="Amann R."/>
            <person name="Jetten M.S.M."/>
            <person name="Mascher T."/>
            <person name="Medema M.H."/>
            <person name="Devos D.P."/>
            <person name="Kaster A.-K."/>
            <person name="Ovreas L."/>
            <person name="Rohde M."/>
            <person name="Galperin M.Y."/>
            <person name="Jogler C."/>
        </authorList>
    </citation>
    <scope>NUCLEOTIDE SEQUENCE [LARGE SCALE GENOMIC DNA]</scope>
    <source>
        <strain evidence="4 5">Poly51</strain>
    </source>
</reference>
<gene>
    <name evidence="4" type="ORF">Poly51_22860</name>
</gene>
<sequence length="331" mass="36821">MKELGTTERQLHLLRLLQNRRQGVTVDDLSRQFGVSLKTVRRDLVRLRDAGFPIQEATEAHGRHRWSMHGESTTGAGLAFDEAFALALSTQCIGSLAGTEIGDAARSAMAKLRSGLCERTLDYCDRLARSITLLQSRGVDYADKADILEQILLGHEERRNVFIAYHSRGSTEPLTYPISPYAIRQYQNAVYIIGHSEQHDEVRCFKLDRIVEAERIEFPFTIPATFDADAYLGPAFGIYSGEPERVEIKIAAAAARPIAESEWHASQEVVHHADGTLTLTMQVAITPELESWILSLGPEAKVIEPESLAEAIAAKATAIAAQYQREVKHER</sequence>
<dbReference type="InterPro" id="IPR036390">
    <property type="entry name" value="WH_DNA-bd_sf"/>
</dbReference>
<dbReference type="PROSITE" id="PS52050">
    <property type="entry name" value="WYL"/>
    <property type="match status" value="1"/>
</dbReference>
<dbReference type="InterPro" id="IPR051534">
    <property type="entry name" value="CBASS_pafABC_assoc_protein"/>
</dbReference>
<dbReference type="Pfam" id="PF08279">
    <property type="entry name" value="HTH_11"/>
    <property type="match status" value="1"/>
</dbReference>
<feature type="domain" description="HTH deoR-type" evidence="3">
    <location>
        <begin position="7"/>
        <end position="66"/>
    </location>
</feature>
<dbReference type="PANTHER" id="PTHR34580">
    <property type="match status" value="1"/>
</dbReference>
<dbReference type="InterPro" id="IPR028349">
    <property type="entry name" value="PafC-like"/>
</dbReference>
<dbReference type="InterPro" id="IPR026881">
    <property type="entry name" value="WYL_dom"/>
</dbReference>
<dbReference type="Gene3D" id="1.10.10.10">
    <property type="entry name" value="Winged helix-like DNA-binding domain superfamily/Winged helix DNA-binding domain"/>
    <property type="match status" value="1"/>
</dbReference>
<dbReference type="EMBL" id="SJPW01000003">
    <property type="protein sequence ID" value="TWU56376.1"/>
    <property type="molecule type" value="Genomic_DNA"/>
</dbReference>
<proteinExistence type="predicted"/>
<dbReference type="InterPro" id="IPR057727">
    <property type="entry name" value="WCX_dom"/>
</dbReference>
<dbReference type="Pfam" id="PF25583">
    <property type="entry name" value="WCX"/>
    <property type="match status" value="1"/>
</dbReference>
<comment type="caution">
    <text evidence="4">The sequence shown here is derived from an EMBL/GenBank/DDBJ whole genome shotgun (WGS) entry which is preliminary data.</text>
</comment>
<dbReference type="PROSITE" id="PS51000">
    <property type="entry name" value="HTH_DEOR_2"/>
    <property type="match status" value="1"/>
</dbReference>
<dbReference type="GO" id="GO:0003700">
    <property type="term" value="F:DNA-binding transcription factor activity"/>
    <property type="evidence" value="ECO:0007669"/>
    <property type="project" value="InterPro"/>
</dbReference>
<dbReference type="AlphaFoldDB" id="A0A5C6F8C5"/>
<dbReference type="PANTHER" id="PTHR34580:SF1">
    <property type="entry name" value="PROTEIN PAFC"/>
    <property type="match status" value="1"/>
</dbReference>
<organism evidence="4 5">
    <name type="scientific">Rubripirellula tenax</name>
    <dbReference type="NCBI Taxonomy" id="2528015"/>
    <lineage>
        <taxon>Bacteria</taxon>
        <taxon>Pseudomonadati</taxon>
        <taxon>Planctomycetota</taxon>
        <taxon>Planctomycetia</taxon>
        <taxon>Pirellulales</taxon>
        <taxon>Pirellulaceae</taxon>
        <taxon>Rubripirellula</taxon>
    </lineage>
</organism>
<evidence type="ECO:0000313" key="4">
    <source>
        <dbReference type="EMBL" id="TWU56376.1"/>
    </source>
</evidence>
<name>A0A5C6F8C5_9BACT</name>